<evidence type="ECO:0000313" key="1">
    <source>
        <dbReference type="EMBL" id="KAI4338028.1"/>
    </source>
</evidence>
<proteinExistence type="predicted"/>
<comment type="caution">
    <text evidence="1">The sequence shown here is derived from an EMBL/GenBank/DDBJ whole genome shotgun (WGS) entry which is preliminary data.</text>
</comment>
<name>A0ACB9NPK3_BAUVA</name>
<dbReference type="Proteomes" id="UP000828941">
    <property type="component" value="Chromosome 6"/>
</dbReference>
<keyword evidence="2" id="KW-1185">Reference proteome</keyword>
<accession>A0ACB9NPK3</accession>
<evidence type="ECO:0000313" key="2">
    <source>
        <dbReference type="Proteomes" id="UP000828941"/>
    </source>
</evidence>
<gene>
    <name evidence="1" type="ORF">L6164_016382</name>
</gene>
<organism evidence="1 2">
    <name type="scientific">Bauhinia variegata</name>
    <name type="common">Purple orchid tree</name>
    <name type="synonym">Phanera variegata</name>
    <dbReference type="NCBI Taxonomy" id="167791"/>
    <lineage>
        <taxon>Eukaryota</taxon>
        <taxon>Viridiplantae</taxon>
        <taxon>Streptophyta</taxon>
        <taxon>Embryophyta</taxon>
        <taxon>Tracheophyta</taxon>
        <taxon>Spermatophyta</taxon>
        <taxon>Magnoliopsida</taxon>
        <taxon>eudicotyledons</taxon>
        <taxon>Gunneridae</taxon>
        <taxon>Pentapetalae</taxon>
        <taxon>rosids</taxon>
        <taxon>fabids</taxon>
        <taxon>Fabales</taxon>
        <taxon>Fabaceae</taxon>
        <taxon>Cercidoideae</taxon>
        <taxon>Cercideae</taxon>
        <taxon>Bauhiniinae</taxon>
        <taxon>Bauhinia</taxon>
    </lineage>
</organism>
<protein>
    <submittedName>
        <fullName evidence="1">Uncharacterized protein</fullName>
    </submittedName>
</protein>
<reference evidence="1 2" key="1">
    <citation type="journal article" date="2022" name="DNA Res.">
        <title>Chromosomal-level genome assembly of the orchid tree Bauhinia variegata (Leguminosae; Cercidoideae) supports the allotetraploid origin hypothesis of Bauhinia.</title>
        <authorList>
            <person name="Zhong Y."/>
            <person name="Chen Y."/>
            <person name="Zheng D."/>
            <person name="Pang J."/>
            <person name="Liu Y."/>
            <person name="Luo S."/>
            <person name="Meng S."/>
            <person name="Qian L."/>
            <person name="Wei D."/>
            <person name="Dai S."/>
            <person name="Zhou R."/>
        </authorList>
    </citation>
    <scope>NUCLEOTIDE SEQUENCE [LARGE SCALE GENOMIC DNA]</scope>
    <source>
        <strain evidence="1">BV-YZ2020</strain>
    </source>
</reference>
<dbReference type="EMBL" id="CM039431">
    <property type="protein sequence ID" value="KAI4338028.1"/>
    <property type="molecule type" value="Genomic_DNA"/>
</dbReference>
<sequence>MEKAEKQHILFIRTSASSPQQSLPHSTTTVYKNEALSGAFSYRRCAKSNFSVPQMPTTINTHGARHSVVPKYMAATASAKPRYRSQSAPRQRVSTPEKEISMSVKKSLSFPVPEPWASLANGGVDSSSSHEDLS</sequence>